<dbReference type="EMBL" id="CP000473">
    <property type="protein sequence ID" value="ABJ87362.1"/>
    <property type="molecule type" value="Genomic_DNA"/>
</dbReference>
<dbReference type="eggNOG" id="COG4249">
    <property type="taxonomic scope" value="Bacteria"/>
</dbReference>
<dbReference type="AlphaFoldDB" id="Q01SK8"/>
<gene>
    <name evidence="3" type="ordered locus">Acid_6437</name>
</gene>
<name>Q01SK8_SOLUE</name>
<feature type="signal peptide" evidence="2">
    <location>
        <begin position="1"/>
        <end position="16"/>
    </location>
</feature>
<accession>Q01SK8</accession>
<dbReference type="KEGG" id="sus:Acid_6437"/>
<evidence type="ECO:0000256" key="1">
    <source>
        <dbReference type="SAM" id="Coils"/>
    </source>
</evidence>
<keyword evidence="2" id="KW-0732">Signal</keyword>
<evidence type="ECO:0008006" key="4">
    <source>
        <dbReference type="Google" id="ProtNLM"/>
    </source>
</evidence>
<dbReference type="GO" id="GO:0006508">
    <property type="term" value="P:proteolysis"/>
    <property type="evidence" value="ECO:0007669"/>
    <property type="project" value="InterPro"/>
</dbReference>
<evidence type="ECO:0000256" key="2">
    <source>
        <dbReference type="SAM" id="SignalP"/>
    </source>
</evidence>
<reference evidence="3" key="1">
    <citation type="submission" date="2006-10" db="EMBL/GenBank/DDBJ databases">
        <title>Complete sequence of Solibacter usitatus Ellin6076.</title>
        <authorList>
            <consortium name="US DOE Joint Genome Institute"/>
            <person name="Copeland A."/>
            <person name="Lucas S."/>
            <person name="Lapidus A."/>
            <person name="Barry K."/>
            <person name="Detter J.C."/>
            <person name="Glavina del Rio T."/>
            <person name="Hammon N."/>
            <person name="Israni S."/>
            <person name="Dalin E."/>
            <person name="Tice H."/>
            <person name="Pitluck S."/>
            <person name="Thompson L.S."/>
            <person name="Brettin T."/>
            <person name="Bruce D."/>
            <person name="Han C."/>
            <person name="Tapia R."/>
            <person name="Gilna P."/>
            <person name="Schmutz J."/>
            <person name="Larimer F."/>
            <person name="Land M."/>
            <person name="Hauser L."/>
            <person name="Kyrpides N."/>
            <person name="Mikhailova N."/>
            <person name="Janssen P.H."/>
            <person name="Kuske C.R."/>
            <person name="Richardson P."/>
        </authorList>
    </citation>
    <scope>NUCLEOTIDE SEQUENCE</scope>
    <source>
        <strain evidence="3">Ellin6076</strain>
    </source>
</reference>
<dbReference type="InterPro" id="IPR001096">
    <property type="entry name" value="Peptidase_C13"/>
</dbReference>
<dbReference type="Pfam" id="PF01650">
    <property type="entry name" value="Peptidase_C13"/>
    <property type="match status" value="1"/>
</dbReference>
<proteinExistence type="predicted"/>
<feature type="coiled-coil region" evidence="1">
    <location>
        <begin position="259"/>
        <end position="302"/>
    </location>
</feature>
<dbReference type="GO" id="GO:0008233">
    <property type="term" value="F:peptidase activity"/>
    <property type="evidence" value="ECO:0007669"/>
    <property type="project" value="InterPro"/>
</dbReference>
<keyword evidence="1" id="KW-0175">Coiled coil</keyword>
<dbReference type="STRING" id="234267.Acid_6437"/>
<organism evidence="3">
    <name type="scientific">Solibacter usitatus (strain Ellin6076)</name>
    <dbReference type="NCBI Taxonomy" id="234267"/>
    <lineage>
        <taxon>Bacteria</taxon>
        <taxon>Pseudomonadati</taxon>
        <taxon>Acidobacteriota</taxon>
        <taxon>Terriglobia</taxon>
        <taxon>Bryobacterales</taxon>
        <taxon>Solibacteraceae</taxon>
        <taxon>Candidatus Solibacter</taxon>
    </lineage>
</organism>
<dbReference type="Gene3D" id="3.40.50.1460">
    <property type="match status" value="1"/>
</dbReference>
<sequence precursor="true">MKTLVLLALSALSAPAATFYLNMAGIGGETDYTQRFKMWAEDIDGSLKKAGGESQVTTLIAPTREQVRARFSEIAKQAKPTDSVVVILIGHGTYDGQDYKFNIQGPDITSAELAALMDKIPAQRQLVVNMTSCSGGSIDQLRRPNRIVITATKTGSEKNATNFARYFAEALREPAADTDKNESISALEAFRYAQAKTTEFFDTQKRLATEHSVIEDTGKGSGERAATAENGQGKLASSFTVVRLGANAAAARDPKKRPLLDKKEQLEQAIEKLKFEKAAMPAQAYKQQLTALLLELAKTQEALDQ</sequence>
<evidence type="ECO:0000313" key="3">
    <source>
        <dbReference type="EMBL" id="ABJ87362.1"/>
    </source>
</evidence>
<dbReference type="InParanoid" id="Q01SK8"/>
<dbReference type="OrthoDB" id="7056258at2"/>
<dbReference type="HOGENOM" id="CLU_058420_0_0_0"/>
<feature type="chain" id="PRO_5004162386" description="Peptidase C14, caspase catalytic subunit p20" evidence="2">
    <location>
        <begin position="17"/>
        <end position="305"/>
    </location>
</feature>
<protein>
    <recommendedName>
        <fullName evidence="4">Peptidase C14, caspase catalytic subunit p20</fullName>
    </recommendedName>
</protein>